<feature type="compositionally biased region" description="Polar residues" evidence="1">
    <location>
        <begin position="708"/>
        <end position="720"/>
    </location>
</feature>
<feature type="region of interest" description="Disordered" evidence="1">
    <location>
        <begin position="1209"/>
        <end position="1229"/>
    </location>
</feature>
<feature type="compositionally biased region" description="Basic and acidic residues" evidence="1">
    <location>
        <begin position="981"/>
        <end position="995"/>
    </location>
</feature>
<feature type="compositionally biased region" description="Low complexity" evidence="1">
    <location>
        <begin position="1031"/>
        <end position="1043"/>
    </location>
</feature>
<reference evidence="2 3" key="1">
    <citation type="journal article" date="2015" name="PLoS Pathog.">
        <title>Leptomonas seymouri: Adaptations to the Dixenous Life Cycle Analyzed by Genome Sequencing, Transcriptome Profiling and Co-infection with Leishmania donovani.</title>
        <authorList>
            <person name="Kraeva N."/>
            <person name="Butenko A."/>
            <person name="Hlavacova J."/>
            <person name="Kostygov A."/>
            <person name="Myskova J."/>
            <person name="Grybchuk D."/>
            <person name="Lestinova T."/>
            <person name="Votypka J."/>
            <person name="Volf P."/>
            <person name="Opperdoes F."/>
            <person name="Flegontov P."/>
            <person name="Lukes J."/>
            <person name="Yurchenko V."/>
        </authorList>
    </citation>
    <scope>NUCLEOTIDE SEQUENCE [LARGE SCALE GENOMIC DNA]</scope>
    <source>
        <strain evidence="2 3">ATCC 30220</strain>
    </source>
</reference>
<evidence type="ECO:0000256" key="1">
    <source>
        <dbReference type="SAM" id="MobiDB-lite"/>
    </source>
</evidence>
<feature type="compositionally biased region" description="Polar residues" evidence="1">
    <location>
        <begin position="27"/>
        <end position="41"/>
    </location>
</feature>
<feature type="compositionally biased region" description="Basic and acidic residues" evidence="1">
    <location>
        <begin position="214"/>
        <end position="224"/>
    </location>
</feature>
<evidence type="ECO:0000313" key="2">
    <source>
        <dbReference type="EMBL" id="KPI86419.1"/>
    </source>
</evidence>
<dbReference type="OrthoDB" id="266697at2759"/>
<name>A0A0N0P5G0_LEPSE</name>
<dbReference type="OMA" id="RWEACAS"/>
<dbReference type="EMBL" id="LJSK01000132">
    <property type="protein sequence ID" value="KPI86419.1"/>
    <property type="molecule type" value="Genomic_DNA"/>
</dbReference>
<feature type="compositionally biased region" description="Gly residues" evidence="1">
    <location>
        <begin position="797"/>
        <end position="814"/>
    </location>
</feature>
<feature type="region of interest" description="Disordered" evidence="1">
    <location>
        <begin position="978"/>
        <end position="1046"/>
    </location>
</feature>
<organism evidence="2 3">
    <name type="scientific">Leptomonas seymouri</name>
    <dbReference type="NCBI Taxonomy" id="5684"/>
    <lineage>
        <taxon>Eukaryota</taxon>
        <taxon>Discoba</taxon>
        <taxon>Euglenozoa</taxon>
        <taxon>Kinetoplastea</taxon>
        <taxon>Metakinetoplastina</taxon>
        <taxon>Trypanosomatida</taxon>
        <taxon>Trypanosomatidae</taxon>
        <taxon>Leishmaniinae</taxon>
        <taxon>Leptomonas</taxon>
    </lineage>
</organism>
<feature type="region of interest" description="Disordered" evidence="1">
    <location>
        <begin position="1564"/>
        <end position="1588"/>
    </location>
</feature>
<feature type="compositionally biased region" description="Polar residues" evidence="1">
    <location>
        <begin position="1578"/>
        <end position="1588"/>
    </location>
</feature>
<feature type="compositionally biased region" description="Basic and acidic residues" evidence="1">
    <location>
        <begin position="834"/>
        <end position="864"/>
    </location>
</feature>
<feature type="region of interest" description="Disordered" evidence="1">
    <location>
        <begin position="1276"/>
        <end position="1314"/>
    </location>
</feature>
<evidence type="ECO:0000313" key="3">
    <source>
        <dbReference type="Proteomes" id="UP000038009"/>
    </source>
</evidence>
<feature type="compositionally biased region" description="Low complexity" evidence="1">
    <location>
        <begin position="198"/>
        <end position="211"/>
    </location>
</feature>
<keyword evidence="3" id="KW-1185">Reference proteome</keyword>
<feature type="region of interest" description="Disordered" evidence="1">
    <location>
        <begin position="1"/>
        <end position="127"/>
    </location>
</feature>
<feature type="compositionally biased region" description="Basic and acidic residues" evidence="1">
    <location>
        <begin position="78"/>
        <end position="92"/>
    </location>
</feature>
<protein>
    <submittedName>
        <fullName evidence="2">Uncharacterized protein</fullName>
    </submittedName>
</protein>
<feature type="region of interest" description="Disordered" evidence="1">
    <location>
        <begin position="189"/>
        <end position="227"/>
    </location>
</feature>
<feature type="region of interest" description="Disordered" evidence="1">
    <location>
        <begin position="792"/>
        <end position="876"/>
    </location>
</feature>
<dbReference type="VEuPathDB" id="TriTrypDB:Lsey_0132_0170"/>
<feature type="compositionally biased region" description="Gly residues" evidence="1">
    <location>
        <begin position="1299"/>
        <end position="1310"/>
    </location>
</feature>
<feature type="region of interest" description="Disordered" evidence="1">
    <location>
        <begin position="708"/>
        <end position="748"/>
    </location>
</feature>
<proteinExistence type="predicted"/>
<feature type="compositionally biased region" description="Polar residues" evidence="1">
    <location>
        <begin position="55"/>
        <end position="69"/>
    </location>
</feature>
<accession>A0A0N0P5G0</accession>
<feature type="compositionally biased region" description="Low complexity" evidence="1">
    <location>
        <begin position="42"/>
        <end position="53"/>
    </location>
</feature>
<sequence length="1588" mass="165243">MSASDVSDLPTAHAATPMKLSSDEHPCTSQQRPLPTRTSNIAGSGAAGTTPGSVITPQKKSCVANTLDITSPPPRPPKRSESSDRVRDKDGASNHFHKLLQDLEPPVNGSGLRNAAFDGTDATPPQREMCATRGPFSSLETSDSGSRMLFSTTQLLNATTMPLPPLEGSRGGSDSVLSPSVHQPSAAVYGRGNNQHHAAPAADALAAAAAAHNTTREAHGRYEPEGVWALGPRSGSLLSDGPASLAAARQTMPGSCSVLTKGPGENTADGNGNDTTSNHESECVESDDEDEDGLFQETVLFMNNTLHSLGSTRSTLNKLTPQQTSLLRGSPPSPVPSMPDSQDVTPIKPARQAIDRGHHGDEDLGECRADRGYAGSNSGNGGAAFGIRGYGASPPGMNASATTTSTQIYGAGLASPATTYGLRTPAPSVSPFLVPPPPLPPRADPPTPTTATAHRNNSPNTADCHNSEYLFIDNNDGTAYLADASLQLDGSYALGQTILLARSIAASPNSTSVRRGNGADGYSSCGAVSPVAVPQTADRLPQQREQYAHRPLRGTTLPEVATSMSVTQSSPGSPIPTGFDDSFASPVAPSVSRVLVRRSPAPGRDISVDGDGANRPSSGACVLPPAFSHSFCFDQTLLVPLDDTLKSSFASPVSPSVAEADLRGEQASAMRMQSVTNTAASSYRSTAPARWESATSLATSFFICQSSRSHEPSTPNSVSRLSPIPHAPSAAQHIASQQARATRDTRPSRAEQDIIYLVPPGVATATITPKDITQQGWIPVQVVEVLPVSSGSPAINSGGGRARNGGGNLQGMAGGRTVSPLPKDPGAPTYPSDEMNRNNGEDEVGKDVVREQSLSRRSHGRADEQPTSGAVHSSSFSLASTLSASTLDRINRRLSYSLSGWASARQRFGHSMSAGDSCSASGMVMPPATPLAFFMGDGDHRDSGEGSRHSCAGVHHQRQAMPVSTSVSCHCNLSIQLSGGEGRDSVEGAHLDYHNDGSPVPLPPGTPEKPQREQSPSRCTAVATPDKAQDTAEPPQTTTATSAAEEDAESYIANSLLTSMSYRRPSTMTASDEYPGDYSMSLPLTSSASQSIGLNGGHARNSYTDSLNARHHLSRHQALRAPHPRRVSDTTALSQAASSFSFQIIGEQSDHHAPRLSSNLTTPVSAAAATSFRTTYCNNRTSPGSVTATSLNPSVGGAGLPLSRGTLGASAGARNAGGAGPASHFPPQKLKYPQQYAAAAERRRAGLARPNAHVNASSLNVDSFAARSGAVSRNLPQHHPYLSAQQQRARRAETTRRATGGGGGGGGGGSRRQAGARLVPDTSVFLPWAPLTITPDGSLNLGRFDKDGVMAMEAAGRPHMNLMPYTSSAETSTRTTATFGMEGIGVQEMTQQWADSETTEISLEALHTLNATVAAVPWAADVGGSEGFWQRDGAVNKEAFVASFLQHVASQADVSGGDRSLNTASMRACEVHLQDLSQRCDLHSLMTMEAPLSQLQEPPSAVSAQEPEPRVPAAAEGLSSHAAVAVDRENQSAVRASAARSSGSMGVARPAGLREGSLANMVHHSGKARSPSHGATAVDTTATARSPA</sequence>
<feature type="region of interest" description="Disordered" evidence="1">
    <location>
        <begin position="437"/>
        <end position="462"/>
    </location>
</feature>
<dbReference type="Proteomes" id="UP000038009">
    <property type="component" value="Unassembled WGS sequence"/>
</dbReference>
<feature type="compositionally biased region" description="Pro residues" evidence="1">
    <location>
        <begin position="437"/>
        <end position="448"/>
    </location>
</feature>
<feature type="region of interest" description="Disordered" evidence="1">
    <location>
        <begin position="322"/>
        <end position="345"/>
    </location>
</feature>
<feature type="region of interest" description="Disordered" evidence="1">
    <location>
        <begin position="260"/>
        <end position="287"/>
    </location>
</feature>
<gene>
    <name evidence="2" type="ORF">ABL78_4535</name>
</gene>
<comment type="caution">
    <text evidence="2">The sequence shown here is derived from an EMBL/GenBank/DDBJ whole genome shotgun (WGS) entry which is preliminary data.</text>
</comment>